<accession>A0ABS0GXV8</accession>
<reference evidence="3 4" key="1">
    <citation type="submission" date="2020-11" db="EMBL/GenBank/DDBJ databases">
        <title>A novel isolate from a Black sea contaminated sediment with potential to produce alkanes: Plantactinospora alkalitolerans sp. nov.</title>
        <authorList>
            <person name="Carro L."/>
            <person name="Veyisoglu A."/>
            <person name="Guven K."/>
            <person name="Schumann P."/>
            <person name="Klenk H.-P."/>
            <person name="Sahin N."/>
        </authorList>
    </citation>
    <scope>NUCLEOTIDE SEQUENCE [LARGE SCALE GENOMIC DNA]</scope>
    <source>
        <strain evidence="3 4">S1510</strain>
    </source>
</reference>
<dbReference type="Pfam" id="PF03780">
    <property type="entry name" value="Asp23"/>
    <property type="match status" value="1"/>
</dbReference>
<feature type="region of interest" description="Disordered" evidence="2">
    <location>
        <begin position="1"/>
        <end position="40"/>
    </location>
</feature>
<name>A0ABS0GXV8_9ACTN</name>
<feature type="compositionally biased region" description="Low complexity" evidence="2">
    <location>
        <begin position="15"/>
        <end position="32"/>
    </location>
</feature>
<dbReference type="PANTHER" id="PTHR34297:SF3">
    <property type="entry name" value="ALKALINE SHOCK PROTEIN 23"/>
    <property type="match status" value="1"/>
</dbReference>
<evidence type="ECO:0000256" key="2">
    <source>
        <dbReference type="SAM" id="MobiDB-lite"/>
    </source>
</evidence>
<dbReference type="PANTHER" id="PTHR34297">
    <property type="entry name" value="HYPOTHETICAL CYTOSOLIC PROTEIN-RELATED"/>
    <property type="match status" value="1"/>
</dbReference>
<dbReference type="InterPro" id="IPR005531">
    <property type="entry name" value="Asp23"/>
</dbReference>
<sequence>MTDVNDSGQAPESTAPAAQPAPVAQPAPAAAPRGATEVSEEVVEKIAGTAARSVPGVADLGGDVARFFNSVLDKVGLDEVGDAGRGVSAEVKGTSATIRVVLVIQAGHVVHEVTEAVRAKVIEAVENYGLQVAEVNVKVDDIELNAPPAAGA</sequence>
<organism evidence="3 4">
    <name type="scientific">Plantactinospora alkalitolerans</name>
    <dbReference type="NCBI Taxonomy" id="2789879"/>
    <lineage>
        <taxon>Bacteria</taxon>
        <taxon>Bacillati</taxon>
        <taxon>Actinomycetota</taxon>
        <taxon>Actinomycetes</taxon>
        <taxon>Micromonosporales</taxon>
        <taxon>Micromonosporaceae</taxon>
        <taxon>Plantactinospora</taxon>
    </lineage>
</organism>
<keyword evidence="4" id="KW-1185">Reference proteome</keyword>
<dbReference type="Proteomes" id="UP000638560">
    <property type="component" value="Unassembled WGS sequence"/>
</dbReference>
<comment type="caution">
    <text evidence="3">The sequence shown here is derived from an EMBL/GenBank/DDBJ whole genome shotgun (WGS) entry which is preliminary data.</text>
</comment>
<dbReference type="EMBL" id="JADPUN010000177">
    <property type="protein sequence ID" value="MBF9131020.1"/>
    <property type="molecule type" value="Genomic_DNA"/>
</dbReference>
<comment type="similarity">
    <text evidence="1">Belongs to the asp23 family.</text>
</comment>
<evidence type="ECO:0000256" key="1">
    <source>
        <dbReference type="ARBA" id="ARBA00005721"/>
    </source>
</evidence>
<evidence type="ECO:0000313" key="4">
    <source>
        <dbReference type="Proteomes" id="UP000638560"/>
    </source>
</evidence>
<gene>
    <name evidence="3" type="ORF">I0C86_18950</name>
</gene>
<dbReference type="RefSeq" id="WP_196202581.1">
    <property type="nucleotide sequence ID" value="NZ_JADPUN010000177.1"/>
</dbReference>
<feature type="compositionally biased region" description="Polar residues" evidence="2">
    <location>
        <begin position="1"/>
        <end position="12"/>
    </location>
</feature>
<evidence type="ECO:0000313" key="3">
    <source>
        <dbReference type="EMBL" id="MBF9131020.1"/>
    </source>
</evidence>
<proteinExistence type="inferred from homology"/>
<protein>
    <submittedName>
        <fullName evidence="3">Asp23/Gls24 family envelope stress response protein</fullName>
    </submittedName>
</protein>